<sequence>MTYSIFLVEDEQNLNDLLTKYLEKEGYSVTAFTDGESARSAIDKTPHLWVLDIMVPGVDGYQLIKEIKAASPDTPVIFISARDTDIDRVLGLELGSDDYISKPFLPRELVIRVQKLLTRLYESAPVKNTVTLPPYTIDESIRSVSLDGKNLNLTSKEFDLLLLFLHNKGQAFSREQMIEHIWGSDYFGTDRVVDDLVRRLRKKMPDLKIETIYGYGYRMLTA</sequence>
<protein>
    <submittedName>
        <fullName evidence="11">Transcriptional regulator</fullName>
    </submittedName>
</protein>
<dbReference type="CDD" id="cd17574">
    <property type="entry name" value="REC_OmpR"/>
    <property type="match status" value="1"/>
</dbReference>
<dbReference type="Gene3D" id="1.10.10.10">
    <property type="entry name" value="Winged helix-like DNA-binding domain superfamily/Winged helix DNA-binding domain"/>
    <property type="match status" value="1"/>
</dbReference>
<dbReference type="GO" id="GO:0032993">
    <property type="term" value="C:protein-DNA complex"/>
    <property type="evidence" value="ECO:0007669"/>
    <property type="project" value="TreeGrafter"/>
</dbReference>
<evidence type="ECO:0000313" key="12">
    <source>
        <dbReference type="Proteomes" id="UP000028549"/>
    </source>
</evidence>
<dbReference type="GO" id="GO:0000976">
    <property type="term" value="F:transcription cis-regulatory region binding"/>
    <property type="evidence" value="ECO:0007669"/>
    <property type="project" value="TreeGrafter"/>
</dbReference>
<keyword evidence="6" id="KW-0804">Transcription</keyword>
<proteinExistence type="predicted"/>
<dbReference type="PROSITE" id="PS51755">
    <property type="entry name" value="OMPR_PHOB"/>
    <property type="match status" value="1"/>
</dbReference>
<dbReference type="Proteomes" id="UP000028549">
    <property type="component" value="Unassembled WGS sequence"/>
</dbReference>
<evidence type="ECO:0000256" key="8">
    <source>
        <dbReference type="PROSITE-ProRule" id="PRU01091"/>
    </source>
</evidence>
<gene>
    <name evidence="11" type="ORF">GS18_0212890</name>
</gene>
<evidence type="ECO:0000256" key="3">
    <source>
        <dbReference type="ARBA" id="ARBA00023012"/>
    </source>
</evidence>
<dbReference type="RefSeq" id="WP_029566860.1">
    <property type="nucleotide sequence ID" value="NZ_CP176757.1"/>
</dbReference>
<evidence type="ECO:0000313" key="11">
    <source>
        <dbReference type="EMBL" id="KEZ51989.1"/>
    </source>
</evidence>
<dbReference type="PANTHER" id="PTHR48111:SF24">
    <property type="entry name" value="TRANSCRIPTIONAL REGULATORY PROTEIN CSSR"/>
    <property type="match status" value="1"/>
</dbReference>
<dbReference type="GO" id="GO:0000156">
    <property type="term" value="F:phosphorelay response regulator activity"/>
    <property type="evidence" value="ECO:0007669"/>
    <property type="project" value="TreeGrafter"/>
</dbReference>
<dbReference type="SMART" id="SM00448">
    <property type="entry name" value="REC"/>
    <property type="match status" value="1"/>
</dbReference>
<comment type="caution">
    <text evidence="11">The sequence shown here is derived from an EMBL/GenBank/DDBJ whole genome shotgun (WGS) entry which is preliminary data.</text>
</comment>
<evidence type="ECO:0000256" key="6">
    <source>
        <dbReference type="ARBA" id="ARBA00023163"/>
    </source>
</evidence>
<evidence type="ECO:0000256" key="7">
    <source>
        <dbReference type="PROSITE-ProRule" id="PRU00169"/>
    </source>
</evidence>
<dbReference type="Gene3D" id="6.10.250.690">
    <property type="match status" value="1"/>
</dbReference>
<keyword evidence="2 7" id="KW-0597">Phosphoprotein</keyword>
<evidence type="ECO:0000259" key="10">
    <source>
        <dbReference type="PROSITE" id="PS51755"/>
    </source>
</evidence>
<organism evidence="11 12">
    <name type="scientific">Metabacillus indicus</name>
    <name type="common">Bacillus indicus</name>
    <dbReference type="NCBI Taxonomy" id="246786"/>
    <lineage>
        <taxon>Bacteria</taxon>
        <taxon>Bacillati</taxon>
        <taxon>Bacillota</taxon>
        <taxon>Bacilli</taxon>
        <taxon>Bacillales</taxon>
        <taxon>Bacillaceae</taxon>
        <taxon>Metabacillus</taxon>
    </lineage>
</organism>
<dbReference type="GO" id="GO:0005829">
    <property type="term" value="C:cytosol"/>
    <property type="evidence" value="ECO:0007669"/>
    <property type="project" value="TreeGrafter"/>
</dbReference>
<dbReference type="Pfam" id="PF00072">
    <property type="entry name" value="Response_reg"/>
    <property type="match status" value="1"/>
</dbReference>
<dbReference type="OrthoDB" id="9790442at2"/>
<feature type="modified residue" description="4-aspartylphosphate" evidence="7">
    <location>
        <position position="52"/>
    </location>
</feature>
<evidence type="ECO:0000256" key="4">
    <source>
        <dbReference type="ARBA" id="ARBA00023015"/>
    </source>
</evidence>
<evidence type="ECO:0000259" key="9">
    <source>
        <dbReference type="PROSITE" id="PS50110"/>
    </source>
</evidence>
<comment type="subcellular location">
    <subcellularLocation>
        <location evidence="1">Cytoplasm</location>
    </subcellularLocation>
</comment>
<keyword evidence="3" id="KW-0902">Two-component regulatory system</keyword>
<dbReference type="InterPro" id="IPR036388">
    <property type="entry name" value="WH-like_DNA-bd_sf"/>
</dbReference>
<dbReference type="SUPFAM" id="SSF52172">
    <property type="entry name" value="CheY-like"/>
    <property type="match status" value="1"/>
</dbReference>
<dbReference type="SMART" id="SM00862">
    <property type="entry name" value="Trans_reg_C"/>
    <property type="match status" value="1"/>
</dbReference>
<dbReference type="PANTHER" id="PTHR48111">
    <property type="entry name" value="REGULATOR OF RPOS"/>
    <property type="match status" value="1"/>
</dbReference>
<keyword evidence="4" id="KW-0805">Transcription regulation</keyword>
<evidence type="ECO:0000256" key="2">
    <source>
        <dbReference type="ARBA" id="ARBA00022553"/>
    </source>
</evidence>
<reference evidence="11 12" key="1">
    <citation type="journal article" date="2005" name="Int. J. Syst. Evol. Microbiol.">
        <title>Bacillus cibi sp. nov., isolated from jeotgal, a traditional Korean fermented seafood.</title>
        <authorList>
            <person name="Yoon J.H."/>
            <person name="Lee C.H."/>
            <person name="Oh T.K."/>
        </authorList>
    </citation>
    <scope>NUCLEOTIDE SEQUENCE [LARGE SCALE GENOMIC DNA]</scope>
    <source>
        <strain evidence="11 12">DSM 16189</strain>
    </source>
</reference>
<evidence type="ECO:0000256" key="1">
    <source>
        <dbReference type="ARBA" id="ARBA00004496"/>
    </source>
</evidence>
<name>A0A084GXC7_METID</name>
<dbReference type="InterPro" id="IPR001789">
    <property type="entry name" value="Sig_transdc_resp-reg_receiver"/>
</dbReference>
<keyword evidence="12" id="KW-1185">Reference proteome</keyword>
<dbReference type="PROSITE" id="PS50110">
    <property type="entry name" value="RESPONSE_REGULATORY"/>
    <property type="match status" value="1"/>
</dbReference>
<evidence type="ECO:0000256" key="5">
    <source>
        <dbReference type="ARBA" id="ARBA00023125"/>
    </source>
</evidence>
<dbReference type="InterPro" id="IPR001867">
    <property type="entry name" value="OmpR/PhoB-type_DNA-bd"/>
</dbReference>
<dbReference type="InterPro" id="IPR039420">
    <property type="entry name" value="WalR-like"/>
</dbReference>
<dbReference type="Gene3D" id="3.40.50.2300">
    <property type="match status" value="1"/>
</dbReference>
<feature type="domain" description="OmpR/PhoB-type" evidence="10">
    <location>
        <begin position="127"/>
        <end position="221"/>
    </location>
</feature>
<keyword evidence="5 8" id="KW-0238">DNA-binding</keyword>
<dbReference type="InterPro" id="IPR016032">
    <property type="entry name" value="Sig_transdc_resp-reg_C-effctor"/>
</dbReference>
<dbReference type="GO" id="GO:0006355">
    <property type="term" value="P:regulation of DNA-templated transcription"/>
    <property type="evidence" value="ECO:0007669"/>
    <property type="project" value="InterPro"/>
</dbReference>
<dbReference type="STRING" id="246786.GS18_0212890"/>
<accession>A0A084GXC7</accession>
<dbReference type="InterPro" id="IPR011006">
    <property type="entry name" value="CheY-like_superfamily"/>
</dbReference>
<dbReference type="SUPFAM" id="SSF46894">
    <property type="entry name" value="C-terminal effector domain of the bipartite response regulators"/>
    <property type="match status" value="1"/>
</dbReference>
<feature type="DNA-binding region" description="OmpR/PhoB-type" evidence="8">
    <location>
        <begin position="127"/>
        <end position="221"/>
    </location>
</feature>
<dbReference type="EMBL" id="JNVC02000005">
    <property type="protein sequence ID" value="KEZ51989.1"/>
    <property type="molecule type" value="Genomic_DNA"/>
</dbReference>
<dbReference type="Pfam" id="PF00486">
    <property type="entry name" value="Trans_reg_C"/>
    <property type="match status" value="1"/>
</dbReference>
<dbReference type="AlphaFoldDB" id="A0A084GXC7"/>
<feature type="domain" description="Response regulatory" evidence="9">
    <location>
        <begin position="4"/>
        <end position="117"/>
    </location>
</feature>
<dbReference type="CDD" id="cd00383">
    <property type="entry name" value="trans_reg_C"/>
    <property type="match status" value="1"/>
</dbReference>